<dbReference type="Proteomes" id="UP000316726">
    <property type="component" value="Chromosome 1"/>
</dbReference>
<reference evidence="2 3" key="1">
    <citation type="submission" date="2018-07" db="EMBL/GenBank/DDBJ databases">
        <title>The complete nuclear genome of the prasinophyte Chloropicon primus (CCMP1205).</title>
        <authorList>
            <person name="Pombert J.-F."/>
            <person name="Otis C."/>
            <person name="Turmel M."/>
            <person name="Lemieux C."/>
        </authorList>
    </citation>
    <scope>NUCLEOTIDE SEQUENCE [LARGE SCALE GENOMIC DNA]</scope>
    <source>
        <strain evidence="2 3">CCMP1205</strain>
    </source>
</reference>
<protein>
    <submittedName>
        <fullName evidence="2">Uncharacterized protein</fullName>
    </submittedName>
</protein>
<dbReference type="EMBL" id="CP031034">
    <property type="protein sequence ID" value="QDZ18017.1"/>
    <property type="molecule type" value="Genomic_DNA"/>
</dbReference>
<feature type="compositionally biased region" description="Polar residues" evidence="1">
    <location>
        <begin position="24"/>
        <end position="33"/>
    </location>
</feature>
<keyword evidence="3" id="KW-1185">Reference proteome</keyword>
<gene>
    <name evidence="2" type="ORF">A3770_01p05350</name>
</gene>
<evidence type="ECO:0000313" key="2">
    <source>
        <dbReference type="EMBL" id="QDZ18017.1"/>
    </source>
</evidence>
<dbReference type="AlphaFoldDB" id="A0A5B8MC48"/>
<accession>A0A5B8MC48</accession>
<evidence type="ECO:0000256" key="1">
    <source>
        <dbReference type="SAM" id="MobiDB-lite"/>
    </source>
</evidence>
<sequence>MSDEEMIETTEEDPIAHQGGPATGGNSTLNLLQSLVPVGRDAPKAAPCLSQASDSIEEPSQTQGARGEAEPEVPGEQTGGAQVLLRSAEDDILSALQVSGRTKTYSSKGGGRGALVNRVLELREEQRRVAANWDEGEKGDGFAALVESSSYECGFRKCWCRLEGGGFAWVILRGSACCDVNTSQGAKLRVAPPYQRRRVGDADVLLVTRARN</sequence>
<proteinExistence type="predicted"/>
<organism evidence="2 3">
    <name type="scientific">Chloropicon primus</name>
    <dbReference type="NCBI Taxonomy" id="1764295"/>
    <lineage>
        <taxon>Eukaryota</taxon>
        <taxon>Viridiplantae</taxon>
        <taxon>Chlorophyta</taxon>
        <taxon>Chloropicophyceae</taxon>
        <taxon>Chloropicales</taxon>
        <taxon>Chloropicaceae</taxon>
        <taxon>Chloropicon</taxon>
    </lineage>
</organism>
<feature type="region of interest" description="Disordered" evidence="1">
    <location>
        <begin position="1"/>
        <end position="79"/>
    </location>
</feature>
<feature type="compositionally biased region" description="Polar residues" evidence="1">
    <location>
        <begin position="50"/>
        <end position="64"/>
    </location>
</feature>
<evidence type="ECO:0000313" key="3">
    <source>
        <dbReference type="Proteomes" id="UP000316726"/>
    </source>
</evidence>
<feature type="compositionally biased region" description="Acidic residues" evidence="1">
    <location>
        <begin position="1"/>
        <end position="13"/>
    </location>
</feature>
<name>A0A5B8MC48_9CHLO</name>